<dbReference type="OrthoDB" id="6882680at2"/>
<dbReference type="GO" id="GO:0016620">
    <property type="term" value="F:oxidoreductase activity, acting on the aldehyde or oxo group of donors, NAD or NADP as acceptor"/>
    <property type="evidence" value="ECO:0007669"/>
    <property type="project" value="InterPro"/>
</dbReference>
<dbReference type="EMBL" id="QZEZ01000008">
    <property type="protein sequence ID" value="RJK93812.1"/>
    <property type="molecule type" value="Genomic_DNA"/>
</dbReference>
<evidence type="ECO:0000313" key="5">
    <source>
        <dbReference type="Proteomes" id="UP000265614"/>
    </source>
</evidence>
<dbReference type="RefSeq" id="WP_119951483.1">
    <property type="nucleotide sequence ID" value="NZ_QZEZ01000008.1"/>
</dbReference>
<evidence type="ECO:0000256" key="2">
    <source>
        <dbReference type="SAM" id="MobiDB-lite"/>
    </source>
</evidence>
<dbReference type="InterPro" id="IPR015590">
    <property type="entry name" value="Aldehyde_DH_dom"/>
</dbReference>
<gene>
    <name evidence="4" type="ORF">D5H78_15950</name>
</gene>
<protein>
    <submittedName>
        <fullName evidence="4">Aldehyde dehydrogenase</fullName>
    </submittedName>
</protein>
<evidence type="ECO:0000259" key="3">
    <source>
        <dbReference type="Pfam" id="PF00171"/>
    </source>
</evidence>
<evidence type="ECO:0000256" key="1">
    <source>
        <dbReference type="ARBA" id="ARBA00023002"/>
    </source>
</evidence>
<feature type="region of interest" description="Disordered" evidence="2">
    <location>
        <begin position="1"/>
        <end position="20"/>
    </location>
</feature>
<proteinExistence type="predicted"/>
<dbReference type="AlphaFoldDB" id="A0A3A3Z0E5"/>
<organism evidence="4 5">
    <name type="scientific">Vallicoccus soli</name>
    <dbReference type="NCBI Taxonomy" id="2339232"/>
    <lineage>
        <taxon>Bacteria</taxon>
        <taxon>Bacillati</taxon>
        <taxon>Actinomycetota</taxon>
        <taxon>Actinomycetes</taxon>
        <taxon>Motilibacterales</taxon>
        <taxon>Vallicoccaceae</taxon>
        <taxon>Vallicoccus</taxon>
    </lineage>
</organism>
<sequence length="465" mass="47287">MPEQPTAPLRPVDPATGEPLPEVAVTGAPEVRAAVAAARAAAPGWRRTPPAERAAALRRVADRVREQADELARWTTREMGKPLGDARGGVEAAIGTIEQYAQLGPVHRGRSLLGAPGATDLMVPEPRGVVGVITPWNDPVAVAAGLLAAALVTGNTVVHKPSERTTSTGLALAACFAAELPADVLRVVTGDGATGAALASADLDLVAHVGSTATGRSIARAAAATGAAVLLENGGNDPLVVDAGVDPAWAAEQAALGSFANAGQICTSVERIYVHADVADAFLDELAARARDAVVGPGLDPATTVGPLVDARHREGVHRHVEDALERGAKALVGGELPHGEGAYYPPTVLVGCTPEMLVMREETFGPVAPVQVVPSFDAALEAACEGPYGLAAVILTADMEHAQRAWRELPVGTVKVNAAFGGAPGGAAQPRGASGAGFGYGPELLDEMTTTKVVHVEPAPAPRG</sequence>
<accession>A0A3A3Z0E5</accession>
<dbReference type="Gene3D" id="3.40.309.10">
    <property type="entry name" value="Aldehyde Dehydrogenase, Chain A, domain 2"/>
    <property type="match status" value="1"/>
</dbReference>
<dbReference type="Proteomes" id="UP000265614">
    <property type="component" value="Unassembled WGS sequence"/>
</dbReference>
<keyword evidence="5" id="KW-1185">Reference proteome</keyword>
<comment type="caution">
    <text evidence="4">The sequence shown here is derived from an EMBL/GenBank/DDBJ whole genome shotgun (WGS) entry which is preliminary data.</text>
</comment>
<evidence type="ECO:0000313" key="4">
    <source>
        <dbReference type="EMBL" id="RJK93812.1"/>
    </source>
</evidence>
<dbReference type="SUPFAM" id="SSF53720">
    <property type="entry name" value="ALDH-like"/>
    <property type="match status" value="1"/>
</dbReference>
<dbReference type="Pfam" id="PF00171">
    <property type="entry name" value="Aldedh"/>
    <property type="match status" value="1"/>
</dbReference>
<feature type="domain" description="Aldehyde dehydrogenase" evidence="3">
    <location>
        <begin position="9"/>
        <end position="455"/>
    </location>
</feature>
<name>A0A3A3Z0E5_9ACTN</name>
<keyword evidence="1" id="KW-0560">Oxidoreductase</keyword>
<reference evidence="4 5" key="1">
    <citation type="submission" date="2018-09" db="EMBL/GenBank/DDBJ databases">
        <title>YIM 75000 draft genome.</title>
        <authorList>
            <person name="Tang S."/>
            <person name="Feng Y."/>
        </authorList>
    </citation>
    <scope>NUCLEOTIDE SEQUENCE [LARGE SCALE GENOMIC DNA]</scope>
    <source>
        <strain evidence="4 5">YIM 75000</strain>
    </source>
</reference>
<dbReference type="PANTHER" id="PTHR11699">
    <property type="entry name" value="ALDEHYDE DEHYDROGENASE-RELATED"/>
    <property type="match status" value="1"/>
</dbReference>
<dbReference type="InterPro" id="IPR016161">
    <property type="entry name" value="Ald_DH/histidinol_DH"/>
</dbReference>
<dbReference type="Gene3D" id="3.40.605.10">
    <property type="entry name" value="Aldehyde Dehydrogenase, Chain A, domain 1"/>
    <property type="match status" value="1"/>
</dbReference>
<dbReference type="InterPro" id="IPR016162">
    <property type="entry name" value="Ald_DH_N"/>
</dbReference>
<dbReference type="InterPro" id="IPR016163">
    <property type="entry name" value="Ald_DH_C"/>
</dbReference>
<dbReference type="CDD" id="cd07078">
    <property type="entry name" value="ALDH"/>
    <property type="match status" value="1"/>
</dbReference>